<accession>K1QAX7</accession>
<dbReference type="HOGENOM" id="CLU_1295511_0_0_1"/>
<organism evidence="1">
    <name type="scientific">Magallana gigas</name>
    <name type="common">Pacific oyster</name>
    <name type="synonym">Crassostrea gigas</name>
    <dbReference type="NCBI Taxonomy" id="29159"/>
    <lineage>
        <taxon>Eukaryota</taxon>
        <taxon>Metazoa</taxon>
        <taxon>Spiralia</taxon>
        <taxon>Lophotrochozoa</taxon>
        <taxon>Mollusca</taxon>
        <taxon>Bivalvia</taxon>
        <taxon>Autobranchia</taxon>
        <taxon>Pteriomorphia</taxon>
        <taxon>Ostreida</taxon>
        <taxon>Ostreoidea</taxon>
        <taxon>Ostreidae</taxon>
        <taxon>Magallana</taxon>
    </lineage>
</organism>
<dbReference type="EMBL" id="JH818075">
    <property type="protein sequence ID" value="EKC33912.1"/>
    <property type="molecule type" value="Genomic_DNA"/>
</dbReference>
<dbReference type="PANTHER" id="PTHR12419:SF11">
    <property type="entry name" value="OTU DOMAIN-CONTAINING PROTEIN DDB_G0284757"/>
    <property type="match status" value="1"/>
</dbReference>
<evidence type="ECO:0000313" key="1">
    <source>
        <dbReference type="EMBL" id="EKC33912.1"/>
    </source>
</evidence>
<sequence length="213" mass="23451">MCECNSDECSRKSDPNCKHKLNKFCCRKSKIPCSLPSHNFPHISDFYLSENLVNQLKGPSLSITDTAHDDLVRNALERDLVPVGNIPKDGSCLFHSVAHSLSSQLQTDLGQQDIRNVVVNWLSENPETPAGDRFSQFIPNLDWDTYLEGILGTEWGDHICITAIANAFNIAIDDSSFSPQSSHLDSTPCHTEEEHIDAPLLSTLDSSASPTAA</sequence>
<dbReference type="CDD" id="cd22758">
    <property type="entry name" value="OTU_232R-like"/>
    <property type="match status" value="1"/>
</dbReference>
<dbReference type="Gene3D" id="3.90.70.80">
    <property type="match status" value="1"/>
</dbReference>
<name>K1QAX7_MAGGI</name>
<dbReference type="PROSITE" id="PS50802">
    <property type="entry name" value="OTU"/>
    <property type="match status" value="1"/>
</dbReference>
<dbReference type="InParanoid" id="K1QAX7"/>
<dbReference type="SUPFAM" id="SSF54001">
    <property type="entry name" value="Cysteine proteinases"/>
    <property type="match status" value="1"/>
</dbReference>
<dbReference type="AlphaFoldDB" id="K1QAX7"/>
<dbReference type="InterPro" id="IPR003323">
    <property type="entry name" value="OTU_dom"/>
</dbReference>
<reference evidence="1" key="1">
    <citation type="journal article" date="2012" name="Nature">
        <title>The oyster genome reveals stress adaptation and complexity of shell formation.</title>
        <authorList>
            <person name="Zhang G."/>
            <person name="Fang X."/>
            <person name="Guo X."/>
            <person name="Li L."/>
            <person name="Luo R."/>
            <person name="Xu F."/>
            <person name="Yang P."/>
            <person name="Zhang L."/>
            <person name="Wang X."/>
            <person name="Qi H."/>
            <person name="Xiong Z."/>
            <person name="Que H."/>
            <person name="Xie Y."/>
            <person name="Holland P.W."/>
            <person name="Paps J."/>
            <person name="Zhu Y."/>
            <person name="Wu F."/>
            <person name="Chen Y."/>
            <person name="Wang J."/>
            <person name="Peng C."/>
            <person name="Meng J."/>
            <person name="Yang L."/>
            <person name="Liu J."/>
            <person name="Wen B."/>
            <person name="Zhang N."/>
            <person name="Huang Z."/>
            <person name="Zhu Q."/>
            <person name="Feng Y."/>
            <person name="Mount A."/>
            <person name="Hedgecock D."/>
            <person name="Xu Z."/>
            <person name="Liu Y."/>
            <person name="Domazet-Loso T."/>
            <person name="Du Y."/>
            <person name="Sun X."/>
            <person name="Zhang S."/>
            <person name="Liu B."/>
            <person name="Cheng P."/>
            <person name="Jiang X."/>
            <person name="Li J."/>
            <person name="Fan D."/>
            <person name="Wang W."/>
            <person name="Fu W."/>
            <person name="Wang T."/>
            <person name="Wang B."/>
            <person name="Zhang J."/>
            <person name="Peng Z."/>
            <person name="Li Y."/>
            <person name="Li N."/>
            <person name="Wang J."/>
            <person name="Chen M."/>
            <person name="He Y."/>
            <person name="Tan F."/>
            <person name="Song X."/>
            <person name="Zheng Q."/>
            <person name="Huang R."/>
            <person name="Yang H."/>
            <person name="Du X."/>
            <person name="Chen L."/>
            <person name="Yang M."/>
            <person name="Gaffney P.M."/>
            <person name="Wang S."/>
            <person name="Luo L."/>
            <person name="She Z."/>
            <person name="Ming Y."/>
            <person name="Huang W."/>
            <person name="Zhang S."/>
            <person name="Huang B."/>
            <person name="Zhang Y."/>
            <person name="Qu T."/>
            <person name="Ni P."/>
            <person name="Miao G."/>
            <person name="Wang J."/>
            <person name="Wang Q."/>
            <person name="Steinberg C.E."/>
            <person name="Wang H."/>
            <person name="Li N."/>
            <person name="Qian L."/>
            <person name="Zhang G."/>
            <person name="Li Y."/>
            <person name="Yang H."/>
            <person name="Liu X."/>
            <person name="Wang J."/>
            <person name="Yin Y."/>
            <person name="Wang J."/>
        </authorList>
    </citation>
    <scope>NUCLEOTIDE SEQUENCE [LARGE SCALE GENOMIC DNA]</scope>
    <source>
        <strain evidence="1">05x7-T-G4-1.051#20</strain>
    </source>
</reference>
<dbReference type="Pfam" id="PF02338">
    <property type="entry name" value="OTU"/>
    <property type="match status" value="1"/>
</dbReference>
<gene>
    <name evidence="1" type="ORF">CGI_10021426</name>
</gene>
<dbReference type="InterPro" id="IPR038765">
    <property type="entry name" value="Papain-like_cys_pep_sf"/>
</dbReference>
<proteinExistence type="predicted"/>
<dbReference type="GO" id="GO:0004843">
    <property type="term" value="F:cysteine-type deubiquitinase activity"/>
    <property type="evidence" value="ECO:0007669"/>
    <property type="project" value="TreeGrafter"/>
</dbReference>
<dbReference type="InterPro" id="IPR050704">
    <property type="entry name" value="Peptidase_C85-like"/>
</dbReference>
<dbReference type="GO" id="GO:0016579">
    <property type="term" value="P:protein deubiquitination"/>
    <property type="evidence" value="ECO:0007669"/>
    <property type="project" value="TreeGrafter"/>
</dbReference>
<dbReference type="PANTHER" id="PTHR12419">
    <property type="entry name" value="OTU DOMAIN CONTAINING PROTEIN"/>
    <property type="match status" value="1"/>
</dbReference>
<protein>
    <submittedName>
        <fullName evidence="1">Uncharacterized protein</fullName>
    </submittedName>
</protein>